<evidence type="ECO:0000259" key="8">
    <source>
        <dbReference type="PROSITE" id="PS50109"/>
    </source>
</evidence>
<keyword evidence="5 9" id="KW-0418">Kinase</keyword>
<dbReference type="InterPro" id="IPR005467">
    <property type="entry name" value="His_kinase_dom"/>
</dbReference>
<evidence type="ECO:0000256" key="1">
    <source>
        <dbReference type="ARBA" id="ARBA00000085"/>
    </source>
</evidence>
<keyword evidence="10" id="KW-1185">Reference proteome</keyword>
<dbReference type="InterPro" id="IPR036890">
    <property type="entry name" value="HATPase_C_sf"/>
</dbReference>
<dbReference type="eggNOG" id="COG5278">
    <property type="taxonomic scope" value="Bacteria"/>
</dbReference>
<comment type="catalytic activity">
    <reaction evidence="1">
        <text>ATP + protein L-histidine = ADP + protein N-phospho-L-histidine.</text>
        <dbReference type="EC" id="2.7.13.3"/>
    </reaction>
</comment>
<dbReference type="Proteomes" id="UP000007590">
    <property type="component" value="Chromosome"/>
</dbReference>
<sequence length="479" mass="54841">MFNLLNTLFKIRIGFSISIFLLVVTSVLSFIICISFFRKVTMVNRSQEVISHIQDLRLCLKETESNIRAYALSKNTVFLIPTLDNQHQKAFSLLRQITPDINRNGVDDISVELLEIKINGRFKFWENIIKDPACFQQPACFMESNKQMNALELDFSSIIYTQKKILQERNRKYINNAEVLIPIILITSLMGIIISVFAYLGLQNEIKSKQEALSKLSLLKAELESKIQELNHTNDELDQFAYVASHDLQEPLRKIISFSEVLLKKHGGKLDNDGRVYLDIISNASIRMRKFIEDLLNYSRLSQVDSSLFEEINLNTIVKSVLKDLEFIIIEKNAQITVSSLPTIWGIKFQLHQLFLNLLSNSLKYSSPERSLEISIQYQPILGNLITDFKPHTAAVYYQIEIKDNGIGFDDQNEKEIFMIFNRLHGRNEYTGTGIGLAICKRIADNHKGFIKAKGIAKSGAIFTVFLPENLFNPATQMI</sequence>
<feature type="transmembrane region" description="Helical" evidence="7">
    <location>
        <begin position="179"/>
        <end position="202"/>
    </location>
</feature>
<dbReference type="InterPro" id="IPR052162">
    <property type="entry name" value="Sensor_kinase/Photoreceptor"/>
</dbReference>
<evidence type="ECO:0000256" key="3">
    <source>
        <dbReference type="ARBA" id="ARBA00022553"/>
    </source>
</evidence>
<dbReference type="EC" id="2.7.13.3" evidence="2"/>
<keyword evidence="7" id="KW-0472">Membrane</keyword>
<keyword evidence="6" id="KW-0175">Coiled coil</keyword>
<dbReference type="RefSeq" id="WP_014679832.1">
    <property type="nucleotide sequence ID" value="NC_017770.1"/>
</dbReference>
<dbReference type="STRING" id="929556.Solca_1532"/>
<feature type="transmembrane region" description="Helical" evidence="7">
    <location>
        <begin position="12"/>
        <end position="37"/>
    </location>
</feature>
<dbReference type="Pfam" id="PF00512">
    <property type="entry name" value="HisKA"/>
    <property type="match status" value="1"/>
</dbReference>
<evidence type="ECO:0000256" key="4">
    <source>
        <dbReference type="ARBA" id="ARBA00022679"/>
    </source>
</evidence>
<accession>H8KTN0</accession>
<keyword evidence="7" id="KW-0812">Transmembrane</keyword>
<dbReference type="Gene3D" id="3.30.565.10">
    <property type="entry name" value="Histidine kinase-like ATPase, C-terminal domain"/>
    <property type="match status" value="1"/>
</dbReference>
<dbReference type="InterPro" id="IPR003594">
    <property type="entry name" value="HATPase_dom"/>
</dbReference>
<evidence type="ECO:0000256" key="5">
    <source>
        <dbReference type="ARBA" id="ARBA00022777"/>
    </source>
</evidence>
<dbReference type="CDD" id="cd00082">
    <property type="entry name" value="HisKA"/>
    <property type="match status" value="1"/>
</dbReference>
<keyword evidence="3" id="KW-0597">Phosphoprotein</keyword>
<dbReference type="PANTHER" id="PTHR43304">
    <property type="entry name" value="PHYTOCHROME-LIKE PROTEIN CPH1"/>
    <property type="match status" value="1"/>
</dbReference>
<dbReference type="InterPro" id="IPR004358">
    <property type="entry name" value="Sig_transdc_His_kin-like_C"/>
</dbReference>
<dbReference type="PROSITE" id="PS50109">
    <property type="entry name" value="HIS_KIN"/>
    <property type="match status" value="1"/>
</dbReference>
<evidence type="ECO:0000256" key="6">
    <source>
        <dbReference type="SAM" id="Coils"/>
    </source>
</evidence>
<organism evidence="9 10">
    <name type="scientific">Solitalea canadensis (strain ATCC 29591 / DSM 3403 / JCM 21819 / LMG 8368 / NBRC 15130 / NCIMB 12057 / USAM 9D)</name>
    <name type="common">Flexibacter canadensis</name>
    <dbReference type="NCBI Taxonomy" id="929556"/>
    <lineage>
        <taxon>Bacteria</taxon>
        <taxon>Pseudomonadati</taxon>
        <taxon>Bacteroidota</taxon>
        <taxon>Sphingobacteriia</taxon>
        <taxon>Sphingobacteriales</taxon>
        <taxon>Sphingobacteriaceae</taxon>
        <taxon>Solitalea</taxon>
    </lineage>
</organism>
<gene>
    <name evidence="9" type="ordered locus">Solca_1532</name>
</gene>
<dbReference type="SMART" id="SM00388">
    <property type="entry name" value="HisKA"/>
    <property type="match status" value="1"/>
</dbReference>
<dbReference type="Gene3D" id="1.10.287.130">
    <property type="match status" value="1"/>
</dbReference>
<dbReference type="AlphaFoldDB" id="H8KTN0"/>
<keyword evidence="4" id="KW-0808">Transferase</keyword>
<dbReference type="KEGG" id="scn:Solca_1532"/>
<name>H8KTN0_SOLCM</name>
<dbReference type="OrthoDB" id="9766459at2"/>
<dbReference type="SUPFAM" id="SSF55874">
    <property type="entry name" value="ATPase domain of HSP90 chaperone/DNA topoisomerase II/histidine kinase"/>
    <property type="match status" value="1"/>
</dbReference>
<dbReference type="eggNOG" id="COG4251">
    <property type="taxonomic scope" value="Bacteria"/>
</dbReference>
<keyword evidence="7" id="KW-1133">Transmembrane helix</keyword>
<dbReference type="InterPro" id="IPR003661">
    <property type="entry name" value="HisK_dim/P_dom"/>
</dbReference>
<dbReference type="GO" id="GO:0000155">
    <property type="term" value="F:phosphorelay sensor kinase activity"/>
    <property type="evidence" value="ECO:0007669"/>
    <property type="project" value="InterPro"/>
</dbReference>
<protein>
    <recommendedName>
        <fullName evidence="2">histidine kinase</fullName>
        <ecNumber evidence="2">2.7.13.3</ecNumber>
    </recommendedName>
</protein>
<proteinExistence type="predicted"/>
<feature type="coiled-coil region" evidence="6">
    <location>
        <begin position="206"/>
        <end position="240"/>
    </location>
</feature>
<evidence type="ECO:0000256" key="2">
    <source>
        <dbReference type="ARBA" id="ARBA00012438"/>
    </source>
</evidence>
<dbReference type="PANTHER" id="PTHR43304:SF1">
    <property type="entry name" value="PAC DOMAIN-CONTAINING PROTEIN"/>
    <property type="match status" value="1"/>
</dbReference>
<dbReference type="PRINTS" id="PR00344">
    <property type="entry name" value="BCTRLSENSOR"/>
</dbReference>
<dbReference type="HOGENOM" id="CLU_000445_114_71_10"/>
<dbReference type="SUPFAM" id="SSF47384">
    <property type="entry name" value="Homodimeric domain of signal transducing histidine kinase"/>
    <property type="match status" value="1"/>
</dbReference>
<dbReference type="EMBL" id="CP003349">
    <property type="protein sequence ID" value="AFD06605.1"/>
    <property type="molecule type" value="Genomic_DNA"/>
</dbReference>
<evidence type="ECO:0000313" key="9">
    <source>
        <dbReference type="EMBL" id="AFD06605.1"/>
    </source>
</evidence>
<evidence type="ECO:0000256" key="7">
    <source>
        <dbReference type="SAM" id="Phobius"/>
    </source>
</evidence>
<reference evidence="9" key="1">
    <citation type="submission" date="2012-02" db="EMBL/GenBank/DDBJ databases">
        <title>The complete genome of Solitalea canadensis DSM 3403.</title>
        <authorList>
            <consortium name="US DOE Joint Genome Institute (JGI-PGF)"/>
            <person name="Lucas S."/>
            <person name="Copeland A."/>
            <person name="Lapidus A."/>
            <person name="Glavina del Rio T."/>
            <person name="Dalin E."/>
            <person name="Tice H."/>
            <person name="Bruce D."/>
            <person name="Goodwin L."/>
            <person name="Pitluck S."/>
            <person name="Peters L."/>
            <person name="Ovchinnikova G."/>
            <person name="Lu M."/>
            <person name="Kyrpides N."/>
            <person name="Mavromatis K."/>
            <person name="Ivanova N."/>
            <person name="Brettin T."/>
            <person name="Detter J.C."/>
            <person name="Han C."/>
            <person name="Larimer F."/>
            <person name="Land M."/>
            <person name="Hauser L."/>
            <person name="Markowitz V."/>
            <person name="Cheng J.-F."/>
            <person name="Hugenholtz P."/>
            <person name="Woyke T."/>
            <person name="Wu D."/>
            <person name="Spring S."/>
            <person name="Schroeder M."/>
            <person name="Kopitz M."/>
            <person name="Brambilla E."/>
            <person name="Klenk H.-P."/>
            <person name="Eisen J.A."/>
        </authorList>
    </citation>
    <scope>NUCLEOTIDE SEQUENCE</scope>
    <source>
        <strain evidence="9">DSM 3403</strain>
    </source>
</reference>
<feature type="domain" description="Histidine kinase" evidence="8">
    <location>
        <begin position="243"/>
        <end position="471"/>
    </location>
</feature>
<evidence type="ECO:0000313" key="10">
    <source>
        <dbReference type="Proteomes" id="UP000007590"/>
    </source>
</evidence>
<dbReference type="Pfam" id="PF02518">
    <property type="entry name" value="HATPase_c"/>
    <property type="match status" value="1"/>
</dbReference>
<dbReference type="InterPro" id="IPR036097">
    <property type="entry name" value="HisK_dim/P_sf"/>
</dbReference>
<dbReference type="SMART" id="SM00387">
    <property type="entry name" value="HATPase_c"/>
    <property type="match status" value="1"/>
</dbReference>